<evidence type="ECO:0000313" key="3">
    <source>
        <dbReference type="Proteomes" id="UP000665020"/>
    </source>
</evidence>
<dbReference type="EMBL" id="CP046640">
    <property type="protein sequence ID" value="QTL96545.1"/>
    <property type="molecule type" value="Genomic_DNA"/>
</dbReference>
<dbReference type="Proteomes" id="UP000665020">
    <property type="component" value="Chromosome"/>
</dbReference>
<organism evidence="2 3">
    <name type="scientific">Iocasia fonsfrigidae</name>
    <dbReference type="NCBI Taxonomy" id="2682810"/>
    <lineage>
        <taxon>Bacteria</taxon>
        <taxon>Bacillati</taxon>
        <taxon>Bacillota</taxon>
        <taxon>Clostridia</taxon>
        <taxon>Halanaerobiales</taxon>
        <taxon>Halanaerobiaceae</taxon>
        <taxon>Iocasia</taxon>
    </lineage>
</organism>
<evidence type="ECO:0000256" key="1">
    <source>
        <dbReference type="SAM" id="Phobius"/>
    </source>
</evidence>
<evidence type="ECO:0000313" key="2">
    <source>
        <dbReference type="EMBL" id="QTL96545.1"/>
    </source>
</evidence>
<keyword evidence="1" id="KW-0812">Transmembrane</keyword>
<keyword evidence="1" id="KW-0472">Membrane</keyword>
<proteinExistence type="predicted"/>
<dbReference type="AlphaFoldDB" id="A0A8A7K8V3"/>
<reference evidence="2" key="1">
    <citation type="submission" date="2019-12" db="EMBL/GenBank/DDBJ databases">
        <authorList>
            <person name="zhang j."/>
            <person name="sun C.M."/>
        </authorList>
    </citation>
    <scope>NUCLEOTIDE SEQUENCE</scope>
    <source>
        <strain evidence="2">NS-1</strain>
    </source>
</reference>
<name>A0A8A7K8V3_9FIRM</name>
<dbReference type="RefSeq" id="WP_230868263.1">
    <property type="nucleotide sequence ID" value="NZ_CP046640.1"/>
</dbReference>
<gene>
    <name evidence="2" type="ORF">GM661_00460</name>
</gene>
<keyword evidence="3" id="KW-1185">Reference proteome</keyword>
<protein>
    <submittedName>
        <fullName evidence="2">Uncharacterized protein</fullName>
    </submittedName>
</protein>
<feature type="transmembrane region" description="Helical" evidence="1">
    <location>
        <begin position="12"/>
        <end position="33"/>
    </location>
</feature>
<accession>A0A8A7K8V3</accession>
<dbReference type="KEGG" id="ifn:GM661_00460"/>
<sequence length="58" mass="6687">MIIAEIIRYNQPVIYETLLTIFSIEAVIGVGYISPEEDELPEFREIKCLMEERKGVAL</sequence>
<keyword evidence="1" id="KW-1133">Transmembrane helix</keyword>